<dbReference type="RefSeq" id="WP_067545198.1">
    <property type="nucleotide sequence ID" value="NZ_CP012836.1"/>
</dbReference>
<reference evidence="4" key="1">
    <citation type="submission" date="2015-09" db="EMBL/GenBank/DDBJ databases">
        <title>Complete sequence of Algoriphagus sp. M8-2.</title>
        <authorList>
            <person name="Shintani M."/>
        </authorList>
    </citation>
    <scope>NUCLEOTIDE SEQUENCE [LARGE SCALE GENOMIC DNA]</scope>
    <source>
        <strain evidence="4">M8-2</strain>
    </source>
</reference>
<dbReference type="AlphaFoldDB" id="A0A142EM04"/>
<gene>
    <name evidence="3" type="ORF">AO498_07015</name>
</gene>
<name>A0A142EM04_9BACT</name>
<keyword evidence="4" id="KW-1185">Reference proteome</keyword>
<sequence>MKKNMGSLDKGIRLILAVVLVVFYFTGIITGTWGIIALAVAAIFALTSLVSFCPLYVLVGINTCKKN</sequence>
<organism evidence="3 4">
    <name type="scientific">Algoriphagus sanaruensis</name>
    <dbReference type="NCBI Taxonomy" id="1727163"/>
    <lineage>
        <taxon>Bacteria</taxon>
        <taxon>Pseudomonadati</taxon>
        <taxon>Bacteroidota</taxon>
        <taxon>Cytophagia</taxon>
        <taxon>Cytophagales</taxon>
        <taxon>Cyclobacteriaceae</taxon>
        <taxon>Algoriphagus</taxon>
    </lineage>
</organism>
<accession>A0A142EM04</accession>
<reference evidence="3 4" key="2">
    <citation type="journal article" date="2016" name="Genome Announc.">
        <title>Complete Genome Sequence of Algoriphagus sp. Strain M8-2, Isolated from a Brackish Lake.</title>
        <authorList>
            <person name="Muraguchi Y."/>
            <person name="Kushimoto K."/>
            <person name="Ohtsubo Y."/>
            <person name="Suzuki T."/>
            <person name="Dohra H."/>
            <person name="Kimbara K."/>
            <person name="Shintani M."/>
        </authorList>
    </citation>
    <scope>NUCLEOTIDE SEQUENCE [LARGE SCALE GENOMIC DNA]</scope>
    <source>
        <strain evidence="3 4">M8-2</strain>
    </source>
</reference>
<dbReference type="STRING" id="1727163.AO498_07015"/>
<evidence type="ECO:0000313" key="4">
    <source>
        <dbReference type="Proteomes" id="UP000073816"/>
    </source>
</evidence>
<protein>
    <recommendedName>
        <fullName evidence="2">Inner membrane protein YgaP-like transmembrane domain-containing protein</fullName>
    </recommendedName>
</protein>
<evidence type="ECO:0000256" key="1">
    <source>
        <dbReference type="SAM" id="Phobius"/>
    </source>
</evidence>
<feature type="transmembrane region" description="Helical" evidence="1">
    <location>
        <begin position="12"/>
        <end position="29"/>
    </location>
</feature>
<proteinExistence type="predicted"/>
<feature type="domain" description="Inner membrane protein YgaP-like transmembrane" evidence="2">
    <location>
        <begin position="1"/>
        <end position="66"/>
    </location>
</feature>
<evidence type="ECO:0000259" key="2">
    <source>
        <dbReference type="Pfam" id="PF11127"/>
    </source>
</evidence>
<keyword evidence="1" id="KW-0472">Membrane</keyword>
<dbReference type="Pfam" id="PF11127">
    <property type="entry name" value="YgaP-like_TM"/>
    <property type="match status" value="1"/>
</dbReference>
<dbReference type="KEGG" id="alm:AO498_07015"/>
<dbReference type="PATRIC" id="fig|1727163.4.peg.1454"/>
<keyword evidence="1" id="KW-0812">Transmembrane</keyword>
<feature type="transmembrane region" description="Helical" evidence="1">
    <location>
        <begin position="35"/>
        <end position="59"/>
    </location>
</feature>
<keyword evidence="1" id="KW-1133">Transmembrane helix</keyword>
<dbReference type="Proteomes" id="UP000073816">
    <property type="component" value="Chromosome"/>
</dbReference>
<dbReference type="InterPro" id="IPR021309">
    <property type="entry name" value="YgaP-like_TM"/>
</dbReference>
<dbReference type="EMBL" id="CP012836">
    <property type="protein sequence ID" value="AMQ56159.1"/>
    <property type="molecule type" value="Genomic_DNA"/>
</dbReference>
<evidence type="ECO:0000313" key="3">
    <source>
        <dbReference type="EMBL" id="AMQ56159.1"/>
    </source>
</evidence>